<keyword evidence="2" id="KW-1185">Reference proteome</keyword>
<evidence type="ECO:0000313" key="2">
    <source>
        <dbReference type="Proteomes" id="UP000317893"/>
    </source>
</evidence>
<dbReference type="RefSeq" id="WP_141847113.1">
    <property type="nucleotide sequence ID" value="NZ_BAAAPR010000017.1"/>
</dbReference>
<evidence type="ECO:0008006" key="3">
    <source>
        <dbReference type="Google" id="ProtNLM"/>
    </source>
</evidence>
<dbReference type="Proteomes" id="UP000317893">
    <property type="component" value="Unassembled WGS sequence"/>
</dbReference>
<protein>
    <recommendedName>
        <fullName evidence="3">Gas vesicle protein GvpG</fullName>
    </recommendedName>
</protein>
<sequence length="73" mass="8650">MRTTTTSTPTGALQWVHQPLLGLTVRDLLRRLTVVEDELRGLRQRDGRTPEGEQAQLEHYARRLCEELRRRRR</sequence>
<dbReference type="AlphaFoldDB" id="A0A542DXK7"/>
<proteinExistence type="predicted"/>
<dbReference type="EMBL" id="VFMN01000001">
    <property type="protein sequence ID" value="TQJ07820.1"/>
    <property type="molecule type" value="Genomic_DNA"/>
</dbReference>
<accession>A0A542DXK7</accession>
<organism evidence="1 2">
    <name type="scientific">Lapillicoccus jejuensis</name>
    <dbReference type="NCBI Taxonomy" id="402171"/>
    <lineage>
        <taxon>Bacteria</taxon>
        <taxon>Bacillati</taxon>
        <taxon>Actinomycetota</taxon>
        <taxon>Actinomycetes</taxon>
        <taxon>Micrococcales</taxon>
        <taxon>Intrasporangiaceae</taxon>
        <taxon>Lapillicoccus</taxon>
    </lineage>
</organism>
<gene>
    <name evidence="1" type="ORF">FB458_0889</name>
</gene>
<name>A0A542DXK7_9MICO</name>
<evidence type="ECO:0000313" key="1">
    <source>
        <dbReference type="EMBL" id="TQJ07820.1"/>
    </source>
</evidence>
<reference evidence="1 2" key="1">
    <citation type="submission" date="2019-06" db="EMBL/GenBank/DDBJ databases">
        <title>Sequencing the genomes of 1000 actinobacteria strains.</title>
        <authorList>
            <person name="Klenk H.-P."/>
        </authorList>
    </citation>
    <scope>NUCLEOTIDE SEQUENCE [LARGE SCALE GENOMIC DNA]</scope>
    <source>
        <strain evidence="1 2">DSM 18607</strain>
    </source>
</reference>
<comment type="caution">
    <text evidence="1">The sequence shown here is derived from an EMBL/GenBank/DDBJ whole genome shotgun (WGS) entry which is preliminary data.</text>
</comment>